<dbReference type="Proteomes" id="UP001162131">
    <property type="component" value="Unassembled WGS sequence"/>
</dbReference>
<feature type="coiled-coil region" evidence="1">
    <location>
        <begin position="493"/>
        <end position="520"/>
    </location>
</feature>
<sequence length="615" mass="72199">MEDPLLLKQKLEFLQMELDDLKAKEQQQKSMYESMIKSLTSDTDQILSNKASEELQKVESQYQTQIQAMKAKHKQKINALEEKLKDYKEKNYELEKAFKDQKSEYDEVILQLKQENCSLAFQKREIEGKLKEICVKPDNRVNDRLIKENENLRKEIDRVKEESEEDIKKSREQAQKHIQELKEIYDQEKINLEKQCQKLSQELSLQREKIEAEIQAKNNQTLGQRLEEVIDESTYQMEELRRAREEAGEIVGKWKGELTNLVQHVREQLNKSPDCSPIKSVDESQDLLKFAECTREEIKKLRSQLICFQKVIKTLEYNEDKLRQQVRERDDEIDKLKRIIRFKAKDEKTTDYQYLIKQRDELTEQLIIKETELYKIKKQIGDLRCEMSSSTTKPPVYSPRSKHFRSNTTTPKEDLTESVLIPCKEELSDNKINNNAMSEDFQNYGKLQRMINCSKSMECEFCRKILPTGSFHDHILNCKLEIDSSSDTSQINNDTQLDKIEELEKQISHLKISLGKIKNQKAAALIENEKLLLGLKEAKLKWVMAEEKSAEIQLEMKNEMRGLLDVLIKYRQAVILPPALSTEIELAIHNSARFFGGRINVKSRSRTSPTRQRVN</sequence>
<evidence type="ECO:0000256" key="1">
    <source>
        <dbReference type="SAM" id="Coils"/>
    </source>
</evidence>
<name>A0AAU9JK20_9CILI</name>
<feature type="region of interest" description="Disordered" evidence="2">
    <location>
        <begin position="391"/>
        <end position="411"/>
    </location>
</feature>
<accession>A0AAU9JK20</accession>
<protein>
    <submittedName>
        <fullName evidence="3">Uncharacterized protein</fullName>
    </submittedName>
</protein>
<evidence type="ECO:0000313" key="3">
    <source>
        <dbReference type="EMBL" id="CAG9322065.1"/>
    </source>
</evidence>
<dbReference type="EMBL" id="CAJZBQ010000030">
    <property type="protein sequence ID" value="CAG9322065.1"/>
    <property type="molecule type" value="Genomic_DNA"/>
</dbReference>
<keyword evidence="1" id="KW-0175">Coiled coil</keyword>
<organism evidence="3 4">
    <name type="scientific">Blepharisma stoltei</name>
    <dbReference type="NCBI Taxonomy" id="1481888"/>
    <lineage>
        <taxon>Eukaryota</taxon>
        <taxon>Sar</taxon>
        <taxon>Alveolata</taxon>
        <taxon>Ciliophora</taxon>
        <taxon>Postciliodesmatophora</taxon>
        <taxon>Heterotrichea</taxon>
        <taxon>Heterotrichida</taxon>
        <taxon>Blepharismidae</taxon>
        <taxon>Blepharisma</taxon>
    </lineage>
</organism>
<proteinExistence type="predicted"/>
<keyword evidence="4" id="KW-1185">Reference proteome</keyword>
<comment type="caution">
    <text evidence="3">The sequence shown here is derived from an EMBL/GenBank/DDBJ whole genome shotgun (WGS) entry which is preliminary data.</text>
</comment>
<evidence type="ECO:0000256" key="2">
    <source>
        <dbReference type="SAM" id="MobiDB-lite"/>
    </source>
</evidence>
<evidence type="ECO:0000313" key="4">
    <source>
        <dbReference type="Proteomes" id="UP001162131"/>
    </source>
</evidence>
<gene>
    <name evidence="3" type="ORF">BSTOLATCC_MIC30447</name>
</gene>
<feature type="coiled-coil region" evidence="1">
    <location>
        <begin position="11"/>
        <end position="104"/>
    </location>
</feature>
<feature type="coiled-coil region" evidence="1">
    <location>
        <begin position="142"/>
        <end position="243"/>
    </location>
</feature>
<dbReference type="AlphaFoldDB" id="A0AAU9JK20"/>
<reference evidence="3" key="1">
    <citation type="submission" date="2021-09" db="EMBL/GenBank/DDBJ databases">
        <authorList>
            <consortium name="AG Swart"/>
            <person name="Singh M."/>
            <person name="Singh A."/>
            <person name="Seah K."/>
            <person name="Emmerich C."/>
        </authorList>
    </citation>
    <scope>NUCLEOTIDE SEQUENCE</scope>
    <source>
        <strain evidence="3">ATCC30299</strain>
    </source>
</reference>